<reference evidence="4" key="1">
    <citation type="submission" date="2021-03" db="EMBL/GenBank/DDBJ databases">
        <authorList>
            <person name="Li Z."/>
            <person name="Yang C."/>
        </authorList>
    </citation>
    <scope>NUCLEOTIDE SEQUENCE</scope>
    <source>
        <strain evidence="4">Dzin_1.0</strain>
        <tissue evidence="4">Leaf</tissue>
    </source>
</reference>
<dbReference type="OrthoDB" id="7486164at2759"/>
<keyword evidence="1" id="KW-0479">Metal-binding</keyword>
<sequence length="373" mass="41841">MKRTPSGVIEVCGKCRQPGHMMVNCRRMEVCRRCEKPGHKALRCPVPSSELGTIQLQGAERTRAKGKRDDLATLTTLAIRQHQEGEPSRKKGKKKKEPGMGGTGEQLGSQKEATTTPSHGKTPVTEGSHNVSAAADDILVEEVRRLRRYVVVTVVKGFAGLRPHAKVKEEIAALMAPELNWEVQPFEDEKEDKILLRCPSEELAKKIISRKDLTFQGFTVQCAPCTAATNATGKAEGELRWITAKGLPIYCQRRDTLARMLKPVGDLVYMGSGGAFFAGHCRAAVRIRRGRKLPTILNYSAFTEKFTIRIQLDRGEPPLPWINRRRRRRCWKTWGAELKKPAPRRRKDPPDNQGMTVGPRRTRQLTRQGTLIP</sequence>
<feature type="region of interest" description="Disordered" evidence="2">
    <location>
        <begin position="78"/>
        <end position="129"/>
    </location>
</feature>
<feature type="region of interest" description="Disordered" evidence="2">
    <location>
        <begin position="338"/>
        <end position="373"/>
    </location>
</feature>
<comment type="caution">
    <text evidence="4">The sequence shown here is derived from an EMBL/GenBank/DDBJ whole genome shotgun (WGS) entry which is preliminary data.</text>
</comment>
<name>A0A9D5C735_9LILI</name>
<evidence type="ECO:0000313" key="5">
    <source>
        <dbReference type="Proteomes" id="UP001085076"/>
    </source>
</evidence>
<feature type="compositionally biased region" description="Polar residues" evidence="2">
    <location>
        <begin position="106"/>
        <end position="129"/>
    </location>
</feature>
<reference evidence="4" key="2">
    <citation type="journal article" date="2022" name="Hortic Res">
        <title>The genome of Dioscorea zingiberensis sheds light on the biosynthesis, origin and evolution of the medicinally important diosgenin saponins.</title>
        <authorList>
            <person name="Li Y."/>
            <person name="Tan C."/>
            <person name="Li Z."/>
            <person name="Guo J."/>
            <person name="Li S."/>
            <person name="Chen X."/>
            <person name="Wang C."/>
            <person name="Dai X."/>
            <person name="Yang H."/>
            <person name="Song W."/>
            <person name="Hou L."/>
            <person name="Xu J."/>
            <person name="Tong Z."/>
            <person name="Xu A."/>
            <person name="Yuan X."/>
            <person name="Wang W."/>
            <person name="Yang Q."/>
            <person name="Chen L."/>
            <person name="Sun Z."/>
            <person name="Wang K."/>
            <person name="Pan B."/>
            <person name="Chen J."/>
            <person name="Bao Y."/>
            <person name="Liu F."/>
            <person name="Qi X."/>
            <person name="Gang D.R."/>
            <person name="Wen J."/>
            <person name="Li J."/>
        </authorList>
    </citation>
    <scope>NUCLEOTIDE SEQUENCE</scope>
    <source>
        <strain evidence="4">Dzin_1.0</strain>
    </source>
</reference>
<gene>
    <name evidence="4" type="ORF">J5N97_024512</name>
</gene>
<feature type="domain" description="CCHC-type" evidence="3">
    <location>
        <begin position="31"/>
        <end position="45"/>
    </location>
</feature>
<evidence type="ECO:0000313" key="4">
    <source>
        <dbReference type="EMBL" id="KAJ0967595.1"/>
    </source>
</evidence>
<dbReference type="GO" id="GO:0003676">
    <property type="term" value="F:nucleic acid binding"/>
    <property type="evidence" value="ECO:0007669"/>
    <property type="project" value="InterPro"/>
</dbReference>
<dbReference type="SUPFAM" id="SSF57756">
    <property type="entry name" value="Retrovirus zinc finger-like domains"/>
    <property type="match status" value="1"/>
</dbReference>
<dbReference type="Proteomes" id="UP001085076">
    <property type="component" value="Miscellaneous, Linkage group lg07"/>
</dbReference>
<evidence type="ECO:0000256" key="2">
    <source>
        <dbReference type="SAM" id="MobiDB-lite"/>
    </source>
</evidence>
<dbReference type="SMART" id="SM00343">
    <property type="entry name" value="ZnF_C2HC"/>
    <property type="match status" value="2"/>
</dbReference>
<proteinExistence type="predicted"/>
<keyword evidence="1" id="KW-0863">Zinc-finger</keyword>
<dbReference type="AlphaFoldDB" id="A0A9D5C735"/>
<evidence type="ECO:0000259" key="3">
    <source>
        <dbReference type="PROSITE" id="PS50158"/>
    </source>
</evidence>
<dbReference type="Gene3D" id="4.10.60.10">
    <property type="entry name" value="Zinc finger, CCHC-type"/>
    <property type="match status" value="1"/>
</dbReference>
<evidence type="ECO:0000256" key="1">
    <source>
        <dbReference type="PROSITE-ProRule" id="PRU00047"/>
    </source>
</evidence>
<keyword evidence="5" id="KW-1185">Reference proteome</keyword>
<protein>
    <recommendedName>
        <fullName evidence="3">CCHC-type domain-containing protein</fullName>
    </recommendedName>
</protein>
<organism evidence="4 5">
    <name type="scientific">Dioscorea zingiberensis</name>
    <dbReference type="NCBI Taxonomy" id="325984"/>
    <lineage>
        <taxon>Eukaryota</taxon>
        <taxon>Viridiplantae</taxon>
        <taxon>Streptophyta</taxon>
        <taxon>Embryophyta</taxon>
        <taxon>Tracheophyta</taxon>
        <taxon>Spermatophyta</taxon>
        <taxon>Magnoliopsida</taxon>
        <taxon>Liliopsida</taxon>
        <taxon>Dioscoreales</taxon>
        <taxon>Dioscoreaceae</taxon>
        <taxon>Dioscorea</taxon>
    </lineage>
</organism>
<dbReference type="InterPro" id="IPR036875">
    <property type="entry name" value="Znf_CCHC_sf"/>
</dbReference>
<accession>A0A9D5C735</accession>
<dbReference type="InterPro" id="IPR001878">
    <property type="entry name" value="Znf_CCHC"/>
</dbReference>
<dbReference type="GO" id="GO:0008270">
    <property type="term" value="F:zinc ion binding"/>
    <property type="evidence" value="ECO:0007669"/>
    <property type="project" value="UniProtKB-KW"/>
</dbReference>
<keyword evidence="1" id="KW-0862">Zinc</keyword>
<dbReference type="EMBL" id="JAGGNH010000007">
    <property type="protein sequence ID" value="KAJ0967595.1"/>
    <property type="molecule type" value="Genomic_DNA"/>
</dbReference>
<dbReference type="PROSITE" id="PS50158">
    <property type="entry name" value="ZF_CCHC"/>
    <property type="match status" value="1"/>
</dbReference>